<dbReference type="OrthoDB" id="2410380at2759"/>
<name>A0A1Y2GAQ5_9FUNG</name>
<dbReference type="InParanoid" id="A0A1Y2GAQ5"/>
<dbReference type="GeneID" id="33561581"/>
<keyword evidence="2" id="KW-1185">Reference proteome</keyword>
<comment type="caution">
    <text evidence="1">The sequence shown here is derived from an EMBL/GenBank/DDBJ whole genome shotgun (WGS) entry which is preliminary data.</text>
</comment>
<accession>A0A1Y2GAQ5</accession>
<sequence length="240" mass="27147">MILISFIGTISLNFMKSRVLVAMPLLNVVPTSHFQTNVNHSMADWTGNINSNINNKTNNSSSSMHEDANSTAAVNACRLMDSIMTTPTWNHSIFTDSVQLFSTDLLREAEEPQQKRYHQTISGTKTLETIFSEIQEALYAAQQRLESKLGEVPYNANYISSSISLKLDQNMKASFDRATTELIRSMQKFEELYEQELSQSITAYHHRHHLCNESGDVTQLSSKQQQQETVPAYILSSRFG</sequence>
<proteinExistence type="predicted"/>
<protein>
    <submittedName>
        <fullName evidence="1">Uncharacterized protein</fullName>
    </submittedName>
</protein>
<evidence type="ECO:0000313" key="2">
    <source>
        <dbReference type="Proteomes" id="UP000193648"/>
    </source>
</evidence>
<dbReference type="Proteomes" id="UP000193648">
    <property type="component" value="Unassembled WGS sequence"/>
</dbReference>
<dbReference type="AlphaFoldDB" id="A0A1Y2GAQ5"/>
<organism evidence="1 2">
    <name type="scientific">Lobosporangium transversale</name>
    <dbReference type="NCBI Taxonomy" id="64571"/>
    <lineage>
        <taxon>Eukaryota</taxon>
        <taxon>Fungi</taxon>
        <taxon>Fungi incertae sedis</taxon>
        <taxon>Mucoromycota</taxon>
        <taxon>Mortierellomycotina</taxon>
        <taxon>Mortierellomycetes</taxon>
        <taxon>Mortierellales</taxon>
        <taxon>Mortierellaceae</taxon>
        <taxon>Lobosporangium</taxon>
    </lineage>
</organism>
<gene>
    <name evidence="1" type="ORF">BCR41DRAFT_176436</name>
</gene>
<dbReference type="RefSeq" id="XP_021877208.1">
    <property type="nucleotide sequence ID" value="XM_022019736.1"/>
</dbReference>
<evidence type="ECO:0000313" key="1">
    <source>
        <dbReference type="EMBL" id="ORZ05721.1"/>
    </source>
</evidence>
<dbReference type="EMBL" id="MCFF01000049">
    <property type="protein sequence ID" value="ORZ05721.1"/>
    <property type="molecule type" value="Genomic_DNA"/>
</dbReference>
<reference evidence="1 2" key="1">
    <citation type="submission" date="2016-07" db="EMBL/GenBank/DDBJ databases">
        <title>Pervasive Adenine N6-methylation of Active Genes in Fungi.</title>
        <authorList>
            <consortium name="DOE Joint Genome Institute"/>
            <person name="Mondo S.J."/>
            <person name="Dannebaum R.O."/>
            <person name="Kuo R.C."/>
            <person name="Labutti K."/>
            <person name="Haridas S."/>
            <person name="Kuo A."/>
            <person name="Salamov A."/>
            <person name="Ahrendt S.R."/>
            <person name="Lipzen A."/>
            <person name="Sullivan W."/>
            <person name="Andreopoulos W.B."/>
            <person name="Clum A."/>
            <person name="Lindquist E."/>
            <person name="Daum C."/>
            <person name="Ramamoorthy G.K."/>
            <person name="Gryganskyi A."/>
            <person name="Culley D."/>
            <person name="Magnuson J.K."/>
            <person name="James T.Y."/>
            <person name="O'Malley M.A."/>
            <person name="Stajich J.E."/>
            <person name="Spatafora J.W."/>
            <person name="Visel A."/>
            <person name="Grigoriev I.V."/>
        </authorList>
    </citation>
    <scope>NUCLEOTIDE SEQUENCE [LARGE SCALE GENOMIC DNA]</scope>
    <source>
        <strain evidence="1 2">NRRL 3116</strain>
    </source>
</reference>